<dbReference type="AlphaFoldDB" id="A0A368ELG1"/>
<evidence type="ECO:0000256" key="1">
    <source>
        <dbReference type="ARBA" id="ARBA00022801"/>
    </source>
</evidence>
<dbReference type="InterPro" id="IPR000073">
    <property type="entry name" value="AB_hydrolase_1"/>
</dbReference>
<dbReference type="PRINTS" id="PR00412">
    <property type="entry name" value="EPOXHYDRLASE"/>
</dbReference>
<dbReference type="SUPFAM" id="SSF53474">
    <property type="entry name" value="alpha/beta-Hydrolases"/>
    <property type="match status" value="1"/>
</dbReference>
<accession>A0A368ELG1</accession>
<name>A0A368ELG1_9PROT</name>
<dbReference type="Gene3D" id="3.40.50.1820">
    <property type="entry name" value="alpha/beta hydrolase"/>
    <property type="match status" value="1"/>
</dbReference>
<dbReference type="Proteomes" id="UP000252289">
    <property type="component" value="Unassembled WGS sequence"/>
</dbReference>
<dbReference type="InterPro" id="IPR000639">
    <property type="entry name" value="Epox_hydrolase-like"/>
</dbReference>
<dbReference type="InterPro" id="IPR029058">
    <property type="entry name" value="AB_hydrolase_fold"/>
</dbReference>
<proteinExistence type="predicted"/>
<dbReference type="Pfam" id="PF00561">
    <property type="entry name" value="Abhydrolase_1"/>
    <property type="match status" value="1"/>
</dbReference>
<dbReference type="GO" id="GO:0016787">
    <property type="term" value="F:hydrolase activity"/>
    <property type="evidence" value="ECO:0007669"/>
    <property type="project" value="UniProtKB-KW"/>
</dbReference>
<evidence type="ECO:0000313" key="4">
    <source>
        <dbReference type="Proteomes" id="UP000252289"/>
    </source>
</evidence>
<feature type="domain" description="AB hydrolase-1" evidence="2">
    <location>
        <begin position="29"/>
        <end position="143"/>
    </location>
</feature>
<evidence type="ECO:0000313" key="3">
    <source>
        <dbReference type="EMBL" id="RCL85288.1"/>
    </source>
</evidence>
<organism evidence="3 4">
    <name type="scientific">PS1 clade bacterium</name>
    <dbReference type="NCBI Taxonomy" id="2175152"/>
    <lineage>
        <taxon>Bacteria</taxon>
        <taxon>Pseudomonadati</taxon>
        <taxon>Pseudomonadota</taxon>
        <taxon>Alphaproteobacteria</taxon>
        <taxon>PS1 clade</taxon>
    </lineage>
</organism>
<keyword evidence="1 3" id="KW-0378">Hydrolase</keyword>
<comment type="caution">
    <text evidence="3">The sequence shown here is derived from an EMBL/GenBank/DDBJ whole genome shotgun (WGS) entry which is preliminary data.</text>
</comment>
<gene>
    <name evidence="3" type="ORF">DBW64_01310</name>
</gene>
<sequence>MEFNHNFADINDLRMHFVEHSTPSKKNIPVVLCHGFPHTWFSWHRQLPALSNAGCKVLAPDMRGMGETSVPKDISAYDVDTICRDLTGLLDYLEIDKAVFVGLDFGAFAIYDLALRFPERVIAVIGLENPAAPHNPNKPPLAEYREMGADHFLHINYFCEKVGRADDDLLVRIDEFFPKVFWALSGEGNYFDTFKFPKETHYIDALNDPPSLPWNWLNIEEMQVFIESYRKSGFTGGLNWYRSMDIKWEQRKPYENVSSNIPAYFLGSENDVDLKGFHGDDPISLLRKQFPNLRAVEMVSSAGHLVQLEKSEEVNTALVRFIDDIREEL</sequence>
<protein>
    <submittedName>
        <fullName evidence="3">Alpha/beta hydrolase</fullName>
    </submittedName>
</protein>
<reference evidence="3 4" key="1">
    <citation type="journal article" date="2018" name="Microbiome">
        <title>Fine metagenomic profile of the Mediterranean stratified and mixed water columns revealed by assembly and recruitment.</title>
        <authorList>
            <person name="Haro-Moreno J.M."/>
            <person name="Lopez-Perez M."/>
            <person name="De La Torre J.R."/>
            <person name="Picazo A."/>
            <person name="Camacho A."/>
            <person name="Rodriguez-Valera F."/>
        </authorList>
    </citation>
    <scope>NUCLEOTIDE SEQUENCE [LARGE SCALE GENOMIC DNA]</scope>
    <source>
        <strain evidence="3">MED-G50</strain>
    </source>
</reference>
<dbReference type="PANTHER" id="PTHR43329">
    <property type="entry name" value="EPOXIDE HYDROLASE"/>
    <property type="match status" value="1"/>
</dbReference>
<evidence type="ECO:0000259" key="2">
    <source>
        <dbReference type="Pfam" id="PF00561"/>
    </source>
</evidence>
<dbReference type="EMBL" id="QOQK01000003">
    <property type="protein sequence ID" value="RCL85288.1"/>
    <property type="molecule type" value="Genomic_DNA"/>
</dbReference>